<dbReference type="PROSITE" id="PS00108">
    <property type="entry name" value="PROTEIN_KINASE_ST"/>
    <property type="match status" value="1"/>
</dbReference>
<keyword evidence="3" id="KW-0723">Serine/threonine-protein kinase</keyword>
<evidence type="ECO:0000256" key="12">
    <source>
        <dbReference type="SAM" id="MobiDB-lite"/>
    </source>
</evidence>
<dbReference type="PROSITE" id="PS50011">
    <property type="entry name" value="PROTEIN_KINASE_DOM"/>
    <property type="match status" value="1"/>
</dbReference>
<evidence type="ECO:0000313" key="15">
    <source>
        <dbReference type="Proteomes" id="UP001292079"/>
    </source>
</evidence>
<feature type="region of interest" description="Disordered" evidence="12">
    <location>
        <begin position="1"/>
        <end position="39"/>
    </location>
</feature>
<dbReference type="Proteomes" id="UP001292079">
    <property type="component" value="Unassembled WGS sequence"/>
</dbReference>
<gene>
    <name evidence="14" type="ORF">MN116_008532</name>
</gene>
<dbReference type="FunFam" id="1.10.510.10:FF:000624">
    <property type="entry name" value="Mitogen-activated protein kinase"/>
    <property type="match status" value="1"/>
</dbReference>
<keyword evidence="5 11" id="KW-0547">Nucleotide-binding</keyword>
<evidence type="ECO:0000256" key="11">
    <source>
        <dbReference type="PROSITE-ProRule" id="PRU10141"/>
    </source>
</evidence>
<keyword evidence="4" id="KW-0808">Transferase</keyword>
<comment type="similarity">
    <text evidence="1">Belongs to the protein kinase superfamily. CMGC Ser/Thr protein kinase family. MNB/DYRK subfamily.</text>
</comment>
<reference evidence="14" key="2">
    <citation type="journal article" date="2023" name="Infect Dis Poverty">
        <title>Chromosome-scale genome of the human blood fluke Schistosoma mekongi and its implications for public health.</title>
        <authorList>
            <person name="Zhou M."/>
            <person name="Xu L."/>
            <person name="Xu D."/>
            <person name="Chen W."/>
            <person name="Khan J."/>
            <person name="Hu Y."/>
            <person name="Huang H."/>
            <person name="Wei H."/>
            <person name="Zhang Y."/>
            <person name="Chusongsang P."/>
            <person name="Tanasarnprasert K."/>
            <person name="Hu X."/>
            <person name="Limpanont Y."/>
            <person name="Lv Z."/>
        </authorList>
    </citation>
    <scope>NUCLEOTIDE SEQUENCE</scope>
    <source>
        <strain evidence="14">LV_2022a</strain>
    </source>
</reference>
<dbReference type="InterPro" id="IPR011009">
    <property type="entry name" value="Kinase-like_dom_sf"/>
</dbReference>
<dbReference type="EMBL" id="JALJAT010000008">
    <property type="protein sequence ID" value="KAK4467924.1"/>
    <property type="molecule type" value="Genomic_DNA"/>
</dbReference>
<comment type="catalytic activity">
    <reaction evidence="10">
        <text>L-tyrosyl-[protein] + ATP = O-phospho-L-tyrosyl-[protein] + ADP + H(+)</text>
        <dbReference type="Rhea" id="RHEA:10596"/>
        <dbReference type="Rhea" id="RHEA-COMP:10136"/>
        <dbReference type="Rhea" id="RHEA-COMP:20101"/>
        <dbReference type="ChEBI" id="CHEBI:15378"/>
        <dbReference type="ChEBI" id="CHEBI:30616"/>
        <dbReference type="ChEBI" id="CHEBI:46858"/>
        <dbReference type="ChEBI" id="CHEBI:61978"/>
        <dbReference type="ChEBI" id="CHEBI:456216"/>
        <dbReference type="EC" id="2.7.12.1"/>
    </reaction>
</comment>
<feature type="region of interest" description="Disordered" evidence="12">
    <location>
        <begin position="790"/>
        <end position="811"/>
    </location>
</feature>
<feature type="binding site" evidence="11">
    <location>
        <position position="988"/>
    </location>
    <ligand>
        <name>ATP</name>
        <dbReference type="ChEBI" id="CHEBI:30616"/>
    </ligand>
</feature>
<dbReference type="GO" id="GO:0005856">
    <property type="term" value="C:cytoskeleton"/>
    <property type="evidence" value="ECO:0007669"/>
    <property type="project" value="TreeGrafter"/>
</dbReference>
<evidence type="ECO:0000256" key="3">
    <source>
        <dbReference type="ARBA" id="ARBA00022527"/>
    </source>
</evidence>
<evidence type="ECO:0000256" key="2">
    <source>
        <dbReference type="ARBA" id="ARBA00013203"/>
    </source>
</evidence>
<evidence type="ECO:0000256" key="5">
    <source>
        <dbReference type="ARBA" id="ARBA00022741"/>
    </source>
</evidence>
<dbReference type="EC" id="2.7.12.1" evidence="2"/>
<evidence type="ECO:0000259" key="13">
    <source>
        <dbReference type="PROSITE" id="PS50011"/>
    </source>
</evidence>
<evidence type="ECO:0000256" key="6">
    <source>
        <dbReference type="ARBA" id="ARBA00022777"/>
    </source>
</evidence>
<keyword evidence="15" id="KW-1185">Reference proteome</keyword>
<dbReference type="Gene3D" id="3.30.10.30">
    <property type="entry name" value="DYRK"/>
    <property type="match status" value="1"/>
</dbReference>
<evidence type="ECO:0000256" key="9">
    <source>
        <dbReference type="ARBA" id="ARBA00049308"/>
    </source>
</evidence>
<sequence>MSLKYITPRGNKQYALSSSSERDYHHQQQHQQQQEEHHHHIKHVYDINNITNYINDKSNKNYQLKYDNYLLHNKLINKSILSSSSSSLSSPLLNGIINRKNQLMIKQPIMMKFDHNNNSNNVITTTYNNNNSSSSSIYSTYSMPSKLHSLYNYNEHIVSKINNDLLLEKTNAKNQHRQSPIVHVRNGNIQNTIVITTTTTTSTTTITTTTTNITNSSNSNNNSKNIRRLNDDGIHLLKHIHYNNKSRKYSTLRNHYSINNSYDDVINLSKFNDHHDHLLSVLHLQDTLSLNKYALPTYREEDPFAKSIHFDSLHQQHCKHRQHRHRQVTSQREQQRHSLLFDKTDFNTTKSHVFNTDSQLLNQSVHYDNELNELITEKSNVSTISSNSTITITTTITNTLTTSLNTVSTSYLSTSYSDKHTTKFIPKQVPPLIGINEINLNNSQTIHNDIFLNTITSTTNNTTNNINTTTANNNIHDEIDNEDLSSCQSNDLLINNNNNYYWHDTLQSNYWLPKVAMNSNRTKCDELLSTSWHLLTMKNWKSDQELKRKMGLLNKTTNSFSSNSSNGIGGLGIGRAGLGGRGGGGGGFWFREKTTNIKPFFTGRRRIDSHQSQQSIYQQKQQSKGIKFSTIVNHCPLINQYLSSNKSLHCQYESIPMEETEIFSLPEAKSKFSLDNSHYNTSIYNTNNKKNKYTKPITSQSHINTPDEVNKKTKPKIQTKTIINDNITSKLTHSNEFDNSNKNENTSIINMITNESNQLNEQNHSSLIINPLSMITNHTDYSLPEAVAAAAPPPLSSSSSSSATTATTSTTTATTITTTTTTTQHHHNDYENVKHVTNQINELCNNYSMKKFHEKSILIETLKINNETTKTSSDDIDKIQMRINEKMIIPMTPKTALDIYGKKLTSFEREEILNFSKIWYLGLSAQKIDGIQSSSSNHGYDDDTGGYLKITHDHIAYRYQTLETLGKGSFGRVIRAIDHKSGYPVAIKIIRNKKRFHQQAQIEVAILENLKKADYKNTHNIIHIRDHFTFRNHLCIVFDLLGSNLYDLLRKNDFRGFTIHSLKKITVKLLNCLCLLRKQGIIHCDLKPENILIGLNNSSELKVIDFGSSCFTNQKTYTYIQSRFYRAPEIILGISYGPPIDMWSLGCILPELYTGRPIFPGENENEQLACIMEVLGVPSELLLEKATRRRVFFDSKRTPRYLTNSRGRKRIPGSETIENLVKTVDSKFINLLNQCLTWDPDERLTPNEALNHEWILHENEQNKQNLTFQTIEHTNSENKQKDTIA</sequence>
<dbReference type="InterPro" id="IPR042521">
    <property type="entry name" value="DYRK"/>
</dbReference>
<dbReference type="Pfam" id="PF00069">
    <property type="entry name" value="Pkinase"/>
    <property type="match status" value="1"/>
</dbReference>
<protein>
    <recommendedName>
        <fullName evidence="2">dual-specificity kinase</fullName>
        <ecNumber evidence="2">2.7.12.1</ecNumber>
    </recommendedName>
</protein>
<dbReference type="InterPro" id="IPR017441">
    <property type="entry name" value="Protein_kinase_ATP_BS"/>
</dbReference>
<keyword evidence="7 11" id="KW-0067">ATP-binding</keyword>
<evidence type="ECO:0000256" key="10">
    <source>
        <dbReference type="ARBA" id="ARBA00051680"/>
    </source>
</evidence>
<dbReference type="InterPro" id="IPR000719">
    <property type="entry name" value="Prot_kinase_dom"/>
</dbReference>
<feature type="region of interest" description="Disordered" evidence="12">
    <location>
        <begin position="690"/>
        <end position="715"/>
    </location>
</feature>
<dbReference type="PROSITE" id="PS00107">
    <property type="entry name" value="PROTEIN_KINASE_ATP"/>
    <property type="match status" value="1"/>
</dbReference>
<evidence type="ECO:0000256" key="8">
    <source>
        <dbReference type="ARBA" id="ARBA00049003"/>
    </source>
</evidence>
<accession>A0AAE1Z6S4</accession>
<dbReference type="GO" id="GO:0005524">
    <property type="term" value="F:ATP binding"/>
    <property type="evidence" value="ECO:0007669"/>
    <property type="project" value="UniProtKB-UniRule"/>
</dbReference>
<name>A0AAE1Z6S4_SCHME</name>
<dbReference type="GO" id="GO:0004712">
    <property type="term" value="F:protein serine/threonine/tyrosine kinase activity"/>
    <property type="evidence" value="ECO:0007669"/>
    <property type="project" value="UniProtKB-EC"/>
</dbReference>
<dbReference type="PANTHER" id="PTHR24058:SF22">
    <property type="entry name" value="DUAL SPECIFICITY TYROSINE-PHOSPHORYLATION-REGULATED KINASE 4"/>
    <property type="match status" value="1"/>
</dbReference>
<comment type="caution">
    <text evidence="14">The sequence shown here is derived from an EMBL/GenBank/DDBJ whole genome shotgun (WGS) entry which is preliminary data.</text>
</comment>
<feature type="domain" description="Protein kinase" evidence="13">
    <location>
        <begin position="959"/>
        <end position="1255"/>
    </location>
</feature>
<evidence type="ECO:0000256" key="1">
    <source>
        <dbReference type="ARBA" id="ARBA00008867"/>
    </source>
</evidence>
<reference evidence="14" key="1">
    <citation type="submission" date="2022-04" db="EMBL/GenBank/DDBJ databases">
        <authorList>
            <person name="Xu L."/>
            <person name="Lv Z."/>
        </authorList>
    </citation>
    <scope>NUCLEOTIDE SEQUENCE</scope>
    <source>
        <strain evidence="14">LV_2022a</strain>
    </source>
</reference>
<comment type="catalytic activity">
    <reaction evidence="8">
        <text>L-seryl-[protein] + ATP = O-phospho-L-seryl-[protein] + ADP + H(+)</text>
        <dbReference type="Rhea" id="RHEA:17989"/>
        <dbReference type="Rhea" id="RHEA-COMP:9863"/>
        <dbReference type="Rhea" id="RHEA-COMP:11604"/>
        <dbReference type="ChEBI" id="CHEBI:15378"/>
        <dbReference type="ChEBI" id="CHEBI:29999"/>
        <dbReference type="ChEBI" id="CHEBI:30616"/>
        <dbReference type="ChEBI" id="CHEBI:83421"/>
        <dbReference type="ChEBI" id="CHEBI:456216"/>
        <dbReference type="EC" id="2.7.12.1"/>
    </reaction>
</comment>
<evidence type="ECO:0000256" key="7">
    <source>
        <dbReference type="ARBA" id="ARBA00022840"/>
    </source>
</evidence>
<evidence type="ECO:0000313" key="14">
    <source>
        <dbReference type="EMBL" id="KAK4467924.1"/>
    </source>
</evidence>
<dbReference type="Gene3D" id="1.10.510.10">
    <property type="entry name" value="Transferase(Phosphotransferase) domain 1"/>
    <property type="match status" value="1"/>
</dbReference>
<dbReference type="GO" id="GO:0005737">
    <property type="term" value="C:cytoplasm"/>
    <property type="evidence" value="ECO:0007669"/>
    <property type="project" value="TreeGrafter"/>
</dbReference>
<dbReference type="GO" id="GO:0005634">
    <property type="term" value="C:nucleus"/>
    <property type="evidence" value="ECO:0007669"/>
    <property type="project" value="TreeGrafter"/>
</dbReference>
<keyword evidence="6" id="KW-0418">Kinase</keyword>
<proteinExistence type="inferred from homology"/>
<dbReference type="PANTHER" id="PTHR24058">
    <property type="entry name" value="DUAL SPECIFICITY PROTEIN KINASE"/>
    <property type="match status" value="1"/>
</dbReference>
<evidence type="ECO:0000256" key="4">
    <source>
        <dbReference type="ARBA" id="ARBA00022679"/>
    </source>
</evidence>
<dbReference type="InterPro" id="IPR050494">
    <property type="entry name" value="Ser_Thr_dual-spec_kinase"/>
</dbReference>
<dbReference type="InterPro" id="IPR008271">
    <property type="entry name" value="Ser/Thr_kinase_AS"/>
</dbReference>
<dbReference type="SMART" id="SM00220">
    <property type="entry name" value="S_TKc"/>
    <property type="match status" value="1"/>
</dbReference>
<dbReference type="Gene3D" id="3.30.200.20">
    <property type="entry name" value="Phosphorylase Kinase, domain 1"/>
    <property type="match status" value="1"/>
</dbReference>
<comment type="catalytic activity">
    <reaction evidence="9">
        <text>L-threonyl-[protein] + ATP = O-phospho-L-threonyl-[protein] + ADP + H(+)</text>
        <dbReference type="Rhea" id="RHEA:46608"/>
        <dbReference type="Rhea" id="RHEA-COMP:11060"/>
        <dbReference type="Rhea" id="RHEA-COMP:11605"/>
        <dbReference type="ChEBI" id="CHEBI:15378"/>
        <dbReference type="ChEBI" id="CHEBI:30013"/>
        <dbReference type="ChEBI" id="CHEBI:30616"/>
        <dbReference type="ChEBI" id="CHEBI:61977"/>
        <dbReference type="ChEBI" id="CHEBI:456216"/>
        <dbReference type="EC" id="2.7.12.1"/>
    </reaction>
</comment>
<dbReference type="GO" id="GO:0004674">
    <property type="term" value="F:protein serine/threonine kinase activity"/>
    <property type="evidence" value="ECO:0007669"/>
    <property type="project" value="UniProtKB-KW"/>
</dbReference>
<organism evidence="14 15">
    <name type="scientific">Schistosoma mekongi</name>
    <name type="common">Parasitic worm</name>
    <dbReference type="NCBI Taxonomy" id="38744"/>
    <lineage>
        <taxon>Eukaryota</taxon>
        <taxon>Metazoa</taxon>
        <taxon>Spiralia</taxon>
        <taxon>Lophotrochozoa</taxon>
        <taxon>Platyhelminthes</taxon>
        <taxon>Trematoda</taxon>
        <taxon>Digenea</taxon>
        <taxon>Strigeidida</taxon>
        <taxon>Schistosomatoidea</taxon>
        <taxon>Schistosomatidae</taxon>
        <taxon>Schistosoma</taxon>
    </lineage>
</organism>
<dbReference type="SUPFAM" id="SSF56112">
    <property type="entry name" value="Protein kinase-like (PK-like)"/>
    <property type="match status" value="1"/>
</dbReference>